<proteinExistence type="predicted"/>
<protein>
    <submittedName>
        <fullName evidence="1">Uncharacterized protein</fullName>
    </submittedName>
</protein>
<organism evidence="1 2">
    <name type="scientific">Prevotella herbatica</name>
    <dbReference type="NCBI Taxonomy" id="2801997"/>
    <lineage>
        <taxon>Bacteria</taxon>
        <taxon>Pseudomonadati</taxon>
        <taxon>Bacteroidota</taxon>
        <taxon>Bacteroidia</taxon>
        <taxon>Bacteroidales</taxon>
        <taxon>Prevotellaceae</taxon>
        <taxon>Prevotella</taxon>
    </lineage>
</organism>
<evidence type="ECO:0000313" key="2">
    <source>
        <dbReference type="Proteomes" id="UP001319045"/>
    </source>
</evidence>
<gene>
    <name evidence="1" type="ORF">prwr041_02890</name>
</gene>
<evidence type="ECO:0000313" key="1">
    <source>
        <dbReference type="EMBL" id="BCS84396.1"/>
    </source>
</evidence>
<dbReference type="Proteomes" id="UP001319045">
    <property type="component" value="Chromosome"/>
</dbReference>
<accession>A0ABN6EIB0</accession>
<dbReference type="RefSeq" id="WP_207154571.1">
    <property type="nucleotide sequence ID" value="NZ_AP024484.1"/>
</dbReference>
<dbReference type="EMBL" id="AP024484">
    <property type="protein sequence ID" value="BCS84396.1"/>
    <property type="molecule type" value="Genomic_DNA"/>
</dbReference>
<sequence>MINNNNDKIDTITKFLEDLQKLGKQLSITRDEQKVVLEQMMSLKEDSRTKTEDYIQLDNRSKDLQAILDKYSPIFNERMKWIKDINAKHAKKK</sequence>
<keyword evidence="2" id="KW-1185">Reference proteome</keyword>
<name>A0ABN6EIB0_9BACT</name>
<reference evidence="1 2" key="1">
    <citation type="journal article" date="2022" name="Int. J. Syst. Evol. Microbiol.">
        <title>Prevotella herbatica sp. nov., a plant polysaccharide-decomposing anaerobic bacterium isolated from a methanogenic reactor.</title>
        <authorList>
            <person name="Uek A."/>
            <person name="Tonouchi A."/>
            <person name="Kaku N."/>
            <person name="Ueki K."/>
        </authorList>
    </citation>
    <scope>NUCLEOTIDE SEQUENCE [LARGE SCALE GENOMIC DNA]</scope>
    <source>
        <strain evidence="1 2">WR041</strain>
    </source>
</reference>